<evidence type="ECO:0000259" key="1">
    <source>
        <dbReference type="Pfam" id="PF01569"/>
    </source>
</evidence>
<accession>A0A1B2EQ23</accession>
<organism evidence="2">
    <name type="scientific">Microvirga ossetica</name>
    <dbReference type="NCBI Taxonomy" id="1882682"/>
    <lineage>
        <taxon>Bacteria</taxon>
        <taxon>Pseudomonadati</taxon>
        <taxon>Pseudomonadota</taxon>
        <taxon>Alphaproteobacteria</taxon>
        <taxon>Hyphomicrobiales</taxon>
        <taxon>Methylobacteriaceae</taxon>
        <taxon>Microvirga</taxon>
    </lineage>
</organism>
<dbReference type="InterPro" id="IPR000326">
    <property type="entry name" value="PAP2/HPO"/>
</dbReference>
<dbReference type="KEGG" id="moc:BB934_26065"/>
<feature type="domain" description="Phosphatidic acid phosphatase type 2/haloperoxidase" evidence="1">
    <location>
        <begin position="304"/>
        <end position="395"/>
    </location>
</feature>
<reference evidence="2" key="1">
    <citation type="submission" date="2016-07" db="EMBL/GenBank/DDBJ databases">
        <title>Microvirga ossetica sp. nov. a new species of rhizobia isolated from root nodules of the legume species Vicia alpestris Steven originated from North Ossetia region in the Caucasus.</title>
        <authorList>
            <person name="Safronova V.I."/>
            <person name="Kuznetsova I.G."/>
            <person name="Sazanova A.L."/>
            <person name="Belimov A."/>
            <person name="Andronov E."/>
            <person name="Osledkin Y.S."/>
            <person name="Onishchuk O.P."/>
            <person name="Kurchak O.N."/>
            <person name="Shaposhnikov A.I."/>
            <person name="Willems A."/>
            <person name="Tikhonovich I.A."/>
        </authorList>
    </citation>
    <scope>NUCLEOTIDE SEQUENCE [LARGE SCALE GENOMIC DNA]</scope>
    <source>
        <strain evidence="2">V5/3M</strain>
    </source>
</reference>
<dbReference type="InterPro" id="IPR052559">
    <property type="entry name" value="V-haloperoxidase"/>
</dbReference>
<dbReference type="Pfam" id="PF01569">
    <property type="entry name" value="PAP2"/>
    <property type="match status" value="2"/>
</dbReference>
<dbReference type="PANTHER" id="PTHR34599">
    <property type="entry name" value="PEROXIDASE-RELATED"/>
    <property type="match status" value="1"/>
</dbReference>
<evidence type="ECO:0000313" key="2">
    <source>
        <dbReference type="EMBL" id="ANY82083.1"/>
    </source>
</evidence>
<dbReference type="PANTHER" id="PTHR34599:SF1">
    <property type="entry name" value="PHOSPHATIDIC ACID PHOSPHATASE TYPE 2_HALOPEROXIDASE DOMAIN-CONTAINING PROTEIN"/>
    <property type="match status" value="1"/>
</dbReference>
<name>A0A1B2EQ23_9HYPH</name>
<feature type="domain" description="Phosphatidic acid phosphatase type 2/haloperoxidase" evidence="1">
    <location>
        <begin position="80"/>
        <end position="165"/>
    </location>
</feature>
<protein>
    <recommendedName>
        <fullName evidence="1">Phosphatidic acid phosphatase type 2/haloperoxidase domain-containing protein</fullName>
    </recommendedName>
</protein>
<sequence>MAPPAEQAPDLQQLHSLANQRDPATLERIRYWDFWSPSYRWNEMLTDISVANPLGTGQASRAYAMMHVAIDDALTAAWDAKYTVNRKRPSEIDNTLAAAVAVPASPSYPCEDSVAAGAAAAIITHIYPKEAQRVMAAAEEASRSRVLAGVAFPSDAQAGLDLGRKVAERVIAYAKISDTKWSGSMPFGPGYWKGENPGGVNDVEWKTFALTSPSQFRPGPPPAPDSPKRLAELEEVKTLKRTPLMISKANYWQYGQQGQPGLIFRLGEEVGLRLSEAGVENNARRAARAYALVYVAHYDGWVASQDAKFHYWAARPNQFDPTVTTVFPTPNFPTYPSNAATLGMGPVVVLSYLFPREAARYAGWAREWGESRFWAGIHFRSDIDAGWEIGQHVGEAVVARARRDPDL</sequence>
<dbReference type="Gene3D" id="1.10.606.20">
    <property type="match status" value="2"/>
</dbReference>
<gene>
    <name evidence="2" type="ORF">BB934_26065</name>
</gene>
<proteinExistence type="predicted"/>
<dbReference type="SUPFAM" id="SSF48317">
    <property type="entry name" value="Acid phosphatase/Vanadium-dependent haloperoxidase"/>
    <property type="match status" value="2"/>
</dbReference>
<dbReference type="EMBL" id="CP016616">
    <property type="protein sequence ID" value="ANY82083.1"/>
    <property type="molecule type" value="Genomic_DNA"/>
</dbReference>
<dbReference type="AlphaFoldDB" id="A0A1B2EQ23"/>
<dbReference type="InterPro" id="IPR036938">
    <property type="entry name" value="PAP2/HPO_sf"/>
</dbReference>